<evidence type="ECO:0000256" key="3">
    <source>
        <dbReference type="ARBA" id="ARBA00022723"/>
    </source>
</evidence>
<feature type="region of interest" description="Disordered" evidence="11">
    <location>
        <begin position="68"/>
        <end position="99"/>
    </location>
</feature>
<keyword evidence="8" id="KW-0804">Transcription</keyword>
<evidence type="ECO:0000313" key="16">
    <source>
        <dbReference type="Proteomes" id="UP001634394"/>
    </source>
</evidence>
<feature type="compositionally biased region" description="Polar residues" evidence="11">
    <location>
        <begin position="281"/>
        <end position="302"/>
    </location>
</feature>
<evidence type="ECO:0000256" key="6">
    <source>
        <dbReference type="ARBA" id="ARBA00022833"/>
    </source>
</evidence>
<comment type="similarity">
    <text evidence="2">Belongs to the NFX1 family.</text>
</comment>
<dbReference type="GO" id="GO:0003676">
    <property type="term" value="F:nucleic acid binding"/>
    <property type="evidence" value="ECO:0007669"/>
    <property type="project" value="UniProtKB-UniRule"/>
</dbReference>
<dbReference type="PROSITE" id="PS50016">
    <property type="entry name" value="ZF_PHD_2"/>
    <property type="match status" value="1"/>
</dbReference>
<dbReference type="InterPro" id="IPR019787">
    <property type="entry name" value="Znf_PHD-finger"/>
</dbReference>
<evidence type="ECO:0000256" key="10">
    <source>
        <dbReference type="PROSITE-ProRule" id="PRU00175"/>
    </source>
</evidence>
<feature type="compositionally biased region" description="Basic and acidic residues" evidence="11">
    <location>
        <begin position="127"/>
        <end position="139"/>
    </location>
</feature>
<organism evidence="15 16">
    <name type="scientific">Sinanodonta woodiana</name>
    <name type="common">Chinese pond mussel</name>
    <name type="synonym">Anodonta woodiana</name>
    <dbReference type="NCBI Taxonomy" id="1069815"/>
    <lineage>
        <taxon>Eukaryota</taxon>
        <taxon>Metazoa</taxon>
        <taxon>Spiralia</taxon>
        <taxon>Lophotrochozoa</taxon>
        <taxon>Mollusca</taxon>
        <taxon>Bivalvia</taxon>
        <taxon>Autobranchia</taxon>
        <taxon>Heteroconchia</taxon>
        <taxon>Palaeoheterodonta</taxon>
        <taxon>Unionida</taxon>
        <taxon>Unionoidea</taxon>
        <taxon>Unionidae</taxon>
        <taxon>Unioninae</taxon>
        <taxon>Sinanodonta</taxon>
    </lineage>
</organism>
<dbReference type="EMBL" id="JBJQND010000019">
    <property type="protein sequence ID" value="KAL3831686.1"/>
    <property type="molecule type" value="Genomic_DNA"/>
</dbReference>
<dbReference type="AlphaFoldDB" id="A0ABD3T500"/>
<dbReference type="EMBL" id="JBJQND010000019">
    <property type="protein sequence ID" value="KAL3831687.1"/>
    <property type="molecule type" value="Genomic_DNA"/>
</dbReference>
<dbReference type="InterPro" id="IPR001374">
    <property type="entry name" value="R3H_dom"/>
</dbReference>
<keyword evidence="9" id="KW-0539">Nucleus</keyword>
<dbReference type="GO" id="GO:0005634">
    <property type="term" value="C:nucleus"/>
    <property type="evidence" value="ECO:0007669"/>
    <property type="project" value="UniProtKB-SubCell"/>
</dbReference>
<feature type="compositionally biased region" description="Polar residues" evidence="11">
    <location>
        <begin position="179"/>
        <end position="192"/>
    </location>
</feature>
<dbReference type="SUPFAM" id="SSF57850">
    <property type="entry name" value="RING/U-box"/>
    <property type="match status" value="1"/>
</dbReference>
<feature type="region of interest" description="Disordered" evidence="11">
    <location>
        <begin position="1"/>
        <end position="25"/>
    </location>
</feature>
<evidence type="ECO:0000256" key="7">
    <source>
        <dbReference type="ARBA" id="ARBA00023015"/>
    </source>
</evidence>
<dbReference type="SMART" id="SM00438">
    <property type="entry name" value="ZnF_NFX"/>
    <property type="match status" value="9"/>
</dbReference>
<keyword evidence="7" id="KW-0805">Transcription regulation</keyword>
<evidence type="ECO:0000256" key="9">
    <source>
        <dbReference type="ARBA" id="ARBA00023242"/>
    </source>
</evidence>
<evidence type="ECO:0008006" key="17">
    <source>
        <dbReference type="Google" id="ProtNLM"/>
    </source>
</evidence>
<dbReference type="InterPro" id="IPR036867">
    <property type="entry name" value="R3H_dom_sf"/>
</dbReference>
<dbReference type="GO" id="GO:0008270">
    <property type="term" value="F:zinc ion binding"/>
    <property type="evidence" value="ECO:0007669"/>
    <property type="project" value="UniProtKB-KW"/>
</dbReference>
<keyword evidence="6" id="KW-0862">Zinc</keyword>
<dbReference type="PANTHER" id="PTHR12360:SF12">
    <property type="entry name" value="TRANSCRIPTIONAL REPRESSOR NF-X1"/>
    <property type="match status" value="1"/>
</dbReference>
<evidence type="ECO:0000256" key="2">
    <source>
        <dbReference type="ARBA" id="ARBA00007269"/>
    </source>
</evidence>
<feature type="region of interest" description="Disordered" evidence="11">
    <location>
        <begin position="231"/>
        <end position="371"/>
    </location>
</feature>
<dbReference type="SUPFAM" id="SSF82708">
    <property type="entry name" value="R3H domain"/>
    <property type="match status" value="1"/>
</dbReference>
<feature type="compositionally biased region" description="Basic and acidic residues" evidence="11">
    <location>
        <begin position="90"/>
        <end position="99"/>
    </location>
</feature>
<evidence type="ECO:0000256" key="5">
    <source>
        <dbReference type="ARBA" id="ARBA00022771"/>
    </source>
</evidence>
<feature type="compositionally biased region" description="Basic and acidic residues" evidence="11">
    <location>
        <begin position="253"/>
        <end position="279"/>
    </location>
</feature>
<keyword evidence="16" id="KW-1185">Reference proteome</keyword>
<feature type="domain" description="RING-type" evidence="13">
    <location>
        <begin position="423"/>
        <end position="475"/>
    </location>
</feature>
<evidence type="ECO:0000259" key="12">
    <source>
        <dbReference type="PROSITE" id="PS50016"/>
    </source>
</evidence>
<evidence type="ECO:0000259" key="14">
    <source>
        <dbReference type="PROSITE" id="PS51061"/>
    </source>
</evidence>
<dbReference type="Pfam" id="PF01422">
    <property type="entry name" value="zf-NF-X1"/>
    <property type="match status" value="7"/>
</dbReference>
<feature type="compositionally biased region" description="Polar residues" evidence="11">
    <location>
        <begin position="204"/>
        <end position="213"/>
    </location>
</feature>
<accession>A0ABD3T500</accession>
<keyword evidence="4" id="KW-0677">Repeat</keyword>
<evidence type="ECO:0000256" key="4">
    <source>
        <dbReference type="ARBA" id="ARBA00022737"/>
    </source>
</evidence>
<evidence type="ECO:0000259" key="13">
    <source>
        <dbReference type="PROSITE" id="PS50089"/>
    </source>
</evidence>
<dbReference type="PROSITE" id="PS51061">
    <property type="entry name" value="R3H"/>
    <property type="match status" value="1"/>
</dbReference>
<dbReference type="InterPro" id="IPR001841">
    <property type="entry name" value="Znf_RING"/>
</dbReference>
<feature type="domain" description="PHD-type" evidence="12">
    <location>
        <begin position="420"/>
        <end position="477"/>
    </location>
</feature>
<feature type="domain" description="R3H" evidence="14">
    <location>
        <begin position="1059"/>
        <end position="1127"/>
    </location>
</feature>
<dbReference type="InterPro" id="IPR000967">
    <property type="entry name" value="Znf_NFX1"/>
</dbReference>
<dbReference type="SMART" id="SM00393">
    <property type="entry name" value="R3H"/>
    <property type="match status" value="1"/>
</dbReference>
<dbReference type="Proteomes" id="UP001634394">
    <property type="component" value="Unassembled WGS sequence"/>
</dbReference>
<gene>
    <name evidence="15" type="ORF">ACJMK2_023409</name>
</gene>
<name>A0ABD3T500_SINWO</name>
<feature type="compositionally biased region" description="Basic and acidic residues" evidence="11">
    <location>
        <begin position="306"/>
        <end position="332"/>
    </location>
</feature>
<dbReference type="PANTHER" id="PTHR12360">
    <property type="entry name" value="NUCLEAR TRANSCRIPTION FACTOR, X-BOX BINDING 1 NFX1"/>
    <property type="match status" value="1"/>
</dbReference>
<keyword evidence="3" id="KW-0479">Metal-binding</keyword>
<evidence type="ECO:0000256" key="11">
    <source>
        <dbReference type="SAM" id="MobiDB-lite"/>
    </source>
</evidence>
<dbReference type="InterPro" id="IPR034078">
    <property type="entry name" value="NFX1_fam"/>
</dbReference>
<dbReference type="Pfam" id="PF01424">
    <property type="entry name" value="R3H"/>
    <property type="match status" value="1"/>
</dbReference>
<feature type="compositionally biased region" description="Basic and acidic residues" evidence="11">
    <location>
        <begin position="357"/>
        <end position="371"/>
    </location>
</feature>
<evidence type="ECO:0000256" key="8">
    <source>
        <dbReference type="ARBA" id="ARBA00023163"/>
    </source>
</evidence>
<dbReference type="CDD" id="cd16696">
    <property type="entry name" value="RING-CH-C4HC3_NFX1"/>
    <property type="match status" value="1"/>
</dbReference>
<keyword evidence="5 10" id="KW-0863">Zinc-finger</keyword>
<evidence type="ECO:0000256" key="1">
    <source>
        <dbReference type="ARBA" id="ARBA00004123"/>
    </source>
</evidence>
<dbReference type="Gene3D" id="3.30.1370.50">
    <property type="entry name" value="R3H-like domain"/>
    <property type="match status" value="1"/>
</dbReference>
<dbReference type="CDD" id="cd06008">
    <property type="entry name" value="NF-X1-zinc-finger"/>
    <property type="match status" value="6"/>
</dbReference>
<comment type="subcellular location">
    <subcellularLocation>
        <location evidence="1">Nucleus</location>
    </subcellularLocation>
</comment>
<feature type="compositionally biased region" description="Low complexity" evidence="11">
    <location>
        <begin position="233"/>
        <end position="247"/>
    </location>
</feature>
<protein>
    <recommendedName>
        <fullName evidence="17">Transcriptional repressor NF-X1</fullName>
    </recommendedName>
</protein>
<comment type="caution">
    <text evidence="15">The sequence shown here is derived from an EMBL/GenBank/DDBJ whole genome shotgun (WGS) entry which is preliminary data.</text>
</comment>
<proteinExistence type="inferred from homology"/>
<feature type="compositionally biased region" description="Basic and acidic residues" evidence="11">
    <location>
        <begin position="147"/>
        <end position="168"/>
    </location>
</feature>
<sequence>MQETNEYQNIPVYDGSLSQPPHADEYYLDPQQHFPPYMYVQPPPAFQYPLHFNQPQIPDMSYLHDYVHSQRHHSQRGRYNTSRSRGKHSYNQERPIRGDYRTYKYTESGFWDQSKAGPTEQVPGANDWHEDLSPQKNLDDSNSQRSKQRDEKADKEKLTPGLKERSGRYSDLTGREQGWTGQKNSTSRTFTRSAALKGKDGRSSRNFNQSSSHTLKDTDNFYSKNELNHEQLQSHNQRWNQQSRQSNKAPHHIQIEKSEIDNSSKSMRDRRSADIRYGKNESAQIQERRQYNSSRSGSSRQDQVQEEQRYSVNERRHGHFHKENSNNEHIRVSEGQIRQDGSNKKEKSITKLQLDCDNDKQKGGGEEQGEDMSKYIGEMRKRRLQGHRGSYGKNFSSRQKFNKDDENQRSVLIEQLSCGAYECMVCCETVRVRNAVWSCTNCYHCFHLRCIKAWARSSTTILEGSDSSWRCPACQNVTLKFPNEYRCFCGKVRDPDVNMMDTPHCCGEICNKSRGRDCPHKCTILCHPGPCPPCSIMVSKSCDCGKTTQKVKCGQSIILKCGSMCQKTLNCGKHHCKATCHSGPCDKCEEVIKQACFCSHSSREVICGSAESFLSSYSCGEICDRPLGCGNHRCEAVCHDGECDQCPLLPALVTHCPCGNSLLEELNPMPRTSCLDPIPTCTNMCNKTLACGPEGSKHKCNYPCHVGPCGDCQGQTTLKCRCGAVEKVFDCSEVSRFTVNNPFLCDKRCNKKKTCGSHKCGQVCCVNVEHICDQICGRKLKCGLHKCDECCHRGNCPPCFIASFEELSCYCGSEVLMPPIQCGTKPPECHKPCTREHPCRHPVRHNCHSDDHCTPCTELVEKMCMGGHELRKNIPCYREDVSCGLPCGRILPCGQHKCQKPCHKDECLAPGEKCVQACQKKREVCSHPCQAPCHNNNPCPRTSCKTEIIIKCPCEHREAKVLCSLEGSEADISDYQRVTMQSIANSLQGKFGCMSIDLNQFSGCKKGASRQLECNEECALVERNRRVASALDIPNADLSAKLGTPPYSDFLKDYARQNQHYVANVEKSLSELIQSAKQSKHPNRSHSFPSGNRDQRHLIHELAEFYGCETKSYDFEPNKNVVVTAHREKCWLPSITLTAYIQREIHPRAPVPIPHVHKEDVLRQTAQAAKLSTKVLGEVEGWKMVGKKSRKTSERAHSASSAIDYFDFSNKSSSTMASSTKPDAVNSSNLYQDSRNALKSEKVVDYFDFTSN</sequence>
<evidence type="ECO:0000313" key="15">
    <source>
        <dbReference type="EMBL" id="KAL3831686.1"/>
    </source>
</evidence>
<dbReference type="PROSITE" id="PS50089">
    <property type="entry name" value="ZF_RING_2"/>
    <property type="match status" value="1"/>
</dbReference>
<dbReference type="SMART" id="SM00184">
    <property type="entry name" value="RING"/>
    <property type="match status" value="1"/>
</dbReference>
<feature type="region of interest" description="Disordered" evidence="11">
    <location>
        <begin position="111"/>
        <end position="219"/>
    </location>
</feature>
<feature type="region of interest" description="Disordered" evidence="11">
    <location>
        <begin position="1074"/>
        <end position="1093"/>
    </location>
</feature>
<reference evidence="15 16" key="1">
    <citation type="submission" date="2024-11" db="EMBL/GenBank/DDBJ databases">
        <title>Chromosome-level genome assembly of the freshwater bivalve Anodonta woodiana.</title>
        <authorList>
            <person name="Chen X."/>
        </authorList>
    </citation>
    <scope>NUCLEOTIDE SEQUENCE [LARGE SCALE GENOMIC DNA]</scope>
    <source>
        <strain evidence="15">MN2024</strain>
        <tissue evidence="15">Gills</tissue>
    </source>
</reference>